<dbReference type="AlphaFoldDB" id="A0A3D8TAG1"/>
<dbReference type="PANTHER" id="PTHR35392">
    <property type="entry name" value="ZN(II)2CYS6 TRANSCRIPTION FACTOR (EUROFUNG)-RELATED-RELATED"/>
    <property type="match status" value="1"/>
</dbReference>
<dbReference type="InterPro" id="IPR052973">
    <property type="entry name" value="Fungal_sec-metab_reg_TF"/>
</dbReference>
<dbReference type="PANTHER" id="PTHR35392:SF5">
    <property type="entry name" value="ZN(2)-C6 FUNGAL-TYPE DOMAIN-CONTAINING PROTEIN"/>
    <property type="match status" value="1"/>
</dbReference>
<reference evidence="3 4" key="1">
    <citation type="journal article" date="2018" name="IMA Fungus">
        <title>IMA Genome-F 9: Draft genome sequence of Annulohypoxylon stygium, Aspergillus mulundensis, Berkeleyomyces basicola (syn. Thielaviopsis basicola), Ceratocystis smalleyi, two Cercospora beticola strains, Coleophoma cylindrospora, Fusarium fracticaudum, Phialophora cf. hyalina, and Morchella septimelata.</title>
        <authorList>
            <person name="Wingfield B.D."/>
            <person name="Bills G.F."/>
            <person name="Dong Y."/>
            <person name="Huang W."/>
            <person name="Nel W.J."/>
            <person name="Swalarsk-Parry B.S."/>
            <person name="Vaghefi N."/>
            <person name="Wilken P.M."/>
            <person name="An Z."/>
            <person name="de Beer Z.W."/>
            <person name="De Vos L."/>
            <person name="Chen L."/>
            <person name="Duong T.A."/>
            <person name="Gao Y."/>
            <person name="Hammerbacher A."/>
            <person name="Kikkert J.R."/>
            <person name="Li Y."/>
            <person name="Li H."/>
            <person name="Li K."/>
            <person name="Li Q."/>
            <person name="Liu X."/>
            <person name="Ma X."/>
            <person name="Naidoo K."/>
            <person name="Pethybridge S.J."/>
            <person name="Sun J."/>
            <person name="Steenkamp E.T."/>
            <person name="van der Nest M.A."/>
            <person name="van Wyk S."/>
            <person name="Wingfield M.J."/>
            <person name="Xiong C."/>
            <person name="Yue Q."/>
            <person name="Zhang X."/>
        </authorList>
    </citation>
    <scope>NUCLEOTIDE SEQUENCE [LARGE SCALE GENOMIC DNA]</scope>
    <source>
        <strain evidence="3 4">BP5796</strain>
    </source>
</reference>
<feature type="region of interest" description="Disordered" evidence="2">
    <location>
        <begin position="1"/>
        <end position="25"/>
    </location>
</feature>
<proteinExistence type="predicted"/>
<accession>A0A3D8TAG1</accession>
<sequence>MMIDTSLPQVRTLPAPSRRRTSRATNQRHAALNYYLNLAASPSPGSPASQIGHELIFQPSPGQNGGLGYFNYLNLTTASPGGSGPQPVALQLHDQGEDAWSPTWLGTESPASISTAASNFTDTADVAALHDGFHSQTLDPPLGMSWEQVPLPPAGALHQDHEELSMLEAQMAAGSYGSFEYVTCPSPNTFTSSMSEGYVIPSANTSLYGSPRSPHDQIQDFQSNDCFQQGQIENISSPNNTPSPTQQEIFSFETDGFNAPTTWSTEDSDSVWTSLGPSPATVAQTFAPHYVDANFPFPWTAVGALAAINHAVTAADVGAFHTVRGRSTSPLQSSEAFIEGNSTASEASSPNEIRQNWQEHNQANLTRNDAYYRTEASWQHVAEHHSHIFSVKAGIEKSKPQRGRMRPLTTKGKREALEVRNAGACWACHLSKVKCSPFSRGSTCEQCSRLRGKRRFCHLPCFNDPIEALNGFLIPDYLTGHFTSESVEAFLGEYASGWGTETLTVRVQWGSRQPLHVDVVTLVLRGRNAELGFQHQAIVNGDSPILIKKKSPPIAIPPTAMAQMEEEFTRELEDCVKMDLESHVRDAYQDQESEFAGRLFEAMCKFYQAGLQEGDECTILRTALEVHVICSMLGNSLVLDQGSLNLVSSRTGQVYEPDSGARCAQRQMKLTLFMAQKKRIIDCLQQWHNLMWATTGTSTASANHGHRWVTSFSVFMVLLLVMDRTLVAARYYCEGNIRHHEADAATERSKYHQVLVSTRVQLFERCKEIFHSRFKTRKAGKESCNPIRDGWRGRQMAAREERLVDDVKCILSEFAGEIRKRRATNGDLENGNERSSGHYDAGRLSSLFLGDFLNL</sequence>
<dbReference type="OrthoDB" id="4226666at2759"/>
<keyword evidence="4" id="KW-1185">Reference proteome</keyword>
<name>A0A3D8TAG1_9HELO</name>
<keyword evidence="1" id="KW-0539">Nucleus</keyword>
<protein>
    <submittedName>
        <fullName evidence="3">Uncharacterized protein</fullName>
    </submittedName>
</protein>
<dbReference type="GO" id="GO:0000981">
    <property type="term" value="F:DNA-binding transcription factor activity, RNA polymerase II-specific"/>
    <property type="evidence" value="ECO:0007669"/>
    <property type="project" value="InterPro"/>
</dbReference>
<dbReference type="EMBL" id="PDLN01000001">
    <property type="protein sequence ID" value="RDW94928.1"/>
    <property type="molecule type" value="Genomic_DNA"/>
</dbReference>
<gene>
    <name evidence="3" type="ORF">BP5796_00691</name>
</gene>
<dbReference type="GO" id="GO:0008270">
    <property type="term" value="F:zinc ion binding"/>
    <property type="evidence" value="ECO:0007669"/>
    <property type="project" value="InterPro"/>
</dbReference>
<organism evidence="3 4">
    <name type="scientific">Coleophoma crateriformis</name>
    <dbReference type="NCBI Taxonomy" id="565419"/>
    <lineage>
        <taxon>Eukaryota</taxon>
        <taxon>Fungi</taxon>
        <taxon>Dikarya</taxon>
        <taxon>Ascomycota</taxon>
        <taxon>Pezizomycotina</taxon>
        <taxon>Leotiomycetes</taxon>
        <taxon>Helotiales</taxon>
        <taxon>Dermateaceae</taxon>
        <taxon>Coleophoma</taxon>
    </lineage>
</organism>
<evidence type="ECO:0000256" key="1">
    <source>
        <dbReference type="ARBA" id="ARBA00023242"/>
    </source>
</evidence>
<feature type="region of interest" description="Disordered" evidence="2">
    <location>
        <begin position="330"/>
        <end position="352"/>
    </location>
</feature>
<evidence type="ECO:0000313" key="3">
    <source>
        <dbReference type="EMBL" id="RDW94928.1"/>
    </source>
</evidence>
<evidence type="ECO:0000313" key="4">
    <source>
        <dbReference type="Proteomes" id="UP000256328"/>
    </source>
</evidence>
<comment type="caution">
    <text evidence="3">The sequence shown here is derived from an EMBL/GenBank/DDBJ whole genome shotgun (WGS) entry which is preliminary data.</text>
</comment>
<dbReference type="Proteomes" id="UP000256328">
    <property type="component" value="Unassembled WGS sequence"/>
</dbReference>
<evidence type="ECO:0000256" key="2">
    <source>
        <dbReference type="SAM" id="MobiDB-lite"/>
    </source>
</evidence>
<dbReference type="InterPro" id="IPR001138">
    <property type="entry name" value="Zn2Cys6_DnaBD"/>
</dbReference>
<dbReference type="CDD" id="cd00067">
    <property type="entry name" value="GAL4"/>
    <property type="match status" value="1"/>
</dbReference>